<evidence type="ECO:0000256" key="1">
    <source>
        <dbReference type="SAM" id="Phobius"/>
    </source>
</evidence>
<dbReference type="AlphaFoldDB" id="O26394"/>
<evidence type="ECO:0000313" key="2">
    <source>
        <dbReference type="EMBL" id="AAB84800.1"/>
    </source>
</evidence>
<dbReference type="Proteomes" id="UP000005223">
    <property type="component" value="Chromosome"/>
</dbReference>
<dbReference type="EnsemblBacteria" id="AAB84800">
    <property type="protein sequence ID" value="AAB84800"/>
    <property type="gene ID" value="MTH_294"/>
</dbReference>
<dbReference type="PIR" id="D69137">
    <property type="entry name" value="D69137"/>
</dbReference>
<gene>
    <name evidence="2" type="ordered locus">MTH_294</name>
</gene>
<keyword evidence="3" id="KW-1185">Reference proteome</keyword>
<dbReference type="KEGG" id="mth:MTH_294"/>
<organism evidence="2 3">
    <name type="scientific">Methanothermobacter thermautotrophicus (strain ATCC 29096 / DSM 1053 / JCM 10044 / NBRC 100330 / Delta H)</name>
    <name type="common">Methanobacterium thermoautotrophicum</name>
    <dbReference type="NCBI Taxonomy" id="187420"/>
    <lineage>
        <taxon>Archaea</taxon>
        <taxon>Methanobacteriati</taxon>
        <taxon>Methanobacteriota</taxon>
        <taxon>Methanomada group</taxon>
        <taxon>Methanobacteria</taxon>
        <taxon>Methanobacteriales</taxon>
        <taxon>Methanobacteriaceae</taxon>
        <taxon>Methanothermobacter</taxon>
    </lineage>
</organism>
<protein>
    <submittedName>
        <fullName evidence="2">Uncharacterized protein</fullName>
    </submittedName>
</protein>
<dbReference type="EMBL" id="AE000666">
    <property type="protein sequence ID" value="AAB84800.1"/>
    <property type="molecule type" value="Genomic_DNA"/>
</dbReference>
<evidence type="ECO:0000313" key="3">
    <source>
        <dbReference type="Proteomes" id="UP000005223"/>
    </source>
</evidence>
<proteinExistence type="predicted"/>
<feature type="transmembrane region" description="Helical" evidence="1">
    <location>
        <begin position="18"/>
        <end position="38"/>
    </location>
</feature>
<keyword evidence="1" id="KW-0472">Membrane</keyword>
<dbReference type="HOGENOM" id="CLU_1700313_0_0_2"/>
<keyword evidence="1" id="KW-0812">Transmembrane</keyword>
<dbReference type="PaxDb" id="187420-MTH_294"/>
<reference evidence="2 3" key="1">
    <citation type="journal article" date="1997" name="J. Bacteriol.">
        <title>Complete genome sequence of Methanobacterium thermoautotrophicum deltaH: functional analysis and comparative genomics.</title>
        <authorList>
            <person name="Smith D.R."/>
            <person name="Doucette-Stamm L.A."/>
            <person name="Deloughery C."/>
            <person name="Lee H.-M."/>
            <person name="Dubois J."/>
            <person name="Aldredge T."/>
            <person name="Bashirzadeh R."/>
            <person name="Blakely D."/>
            <person name="Cook R."/>
            <person name="Gilbert K."/>
            <person name="Harrison D."/>
            <person name="Hoang L."/>
            <person name="Keagle P."/>
            <person name="Lumm W."/>
            <person name="Pothier B."/>
            <person name="Qiu D."/>
            <person name="Spadafora R."/>
            <person name="Vicare R."/>
            <person name="Wang Y."/>
            <person name="Wierzbowski J."/>
            <person name="Gibson R."/>
            <person name="Jiwani N."/>
            <person name="Caruso A."/>
            <person name="Bush D."/>
            <person name="Safer H."/>
            <person name="Patwell D."/>
            <person name="Prabhakar S."/>
            <person name="McDougall S."/>
            <person name="Shimer G."/>
            <person name="Goyal A."/>
            <person name="Pietrovski S."/>
            <person name="Church G.M."/>
            <person name="Daniels C.J."/>
            <person name="Mao J.-i."/>
            <person name="Rice P."/>
            <person name="Nolling J."/>
            <person name="Reeve J.N."/>
        </authorList>
    </citation>
    <scope>NUCLEOTIDE SEQUENCE [LARGE SCALE GENOMIC DNA]</scope>
    <source>
        <strain evidence="3">ATCC 29096 / DSM 1053 / JCM 10044 / NBRC 100330 / Delta H</strain>
    </source>
</reference>
<accession>O26394</accession>
<name>O26394_METTH</name>
<sequence>MLQYFDSGGISVDKLTKILIVVCLVLFGALSFMAGMMLNVEVDSQNNSFSYDVNTIKNPTSSNNESIDRIKPMPENWVDQSRCPYCGAPFSYSYDVPWYEKDGIMYEKRYREYECGHIIFMGTDYVRIYLWDEEARQEIRKEAMKYRGRPPKAI</sequence>
<dbReference type="InParanoid" id="O26394"/>
<keyword evidence="1" id="KW-1133">Transmembrane helix</keyword>